<dbReference type="PANTHER" id="PTHR13025">
    <property type="entry name" value="EF-HAND DOMAIN-CONTAINING PROTEIN D"/>
    <property type="match status" value="1"/>
</dbReference>
<accession>A0A914ZLE4</accession>
<dbReference type="SMART" id="SM00054">
    <property type="entry name" value="EFh"/>
    <property type="match status" value="2"/>
</dbReference>
<evidence type="ECO:0000313" key="7">
    <source>
        <dbReference type="WBParaSite" id="PgB03_g006_t01"/>
    </source>
</evidence>
<keyword evidence="2" id="KW-0677">Repeat</keyword>
<evidence type="ECO:0000256" key="3">
    <source>
        <dbReference type="ARBA" id="ARBA00022837"/>
    </source>
</evidence>
<dbReference type="AlphaFoldDB" id="A0A914ZLE4"/>
<keyword evidence="3" id="KW-0106">Calcium</keyword>
<name>A0A914ZLE4_PARUN</name>
<dbReference type="Proteomes" id="UP000887569">
    <property type="component" value="Unplaced"/>
</dbReference>
<dbReference type="WBParaSite" id="PgB03_g006_t01">
    <property type="protein sequence ID" value="PgB03_g006_t01"/>
    <property type="gene ID" value="PgB03_g006"/>
</dbReference>
<feature type="compositionally biased region" description="Polar residues" evidence="4">
    <location>
        <begin position="232"/>
        <end position="251"/>
    </location>
</feature>
<dbReference type="GO" id="GO:0005509">
    <property type="term" value="F:calcium ion binding"/>
    <property type="evidence" value="ECO:0007669"/>
    <property type="project" value="InterPro"/>
</dbReference>
<feature type="region of interest" description="Disordered" evidence="4">
    <location>
        <begin position="13"/>
        <end position="45"/>
    </location>
</feature>
<keyword evidence="6" id="KW-1185">Reference proteome</keyword>
<dbReference type="Pfam" id="PF13499">
    <property type="entry name" value="EF-hand_7"/>
    <property type="match status" value="1"/>
</dbReference>
<protein>
    <submittedName>
        <fullName evidence="7">EF-hand domain-containing protein</fullName>
    </submittedName>
</protein>
<evidence type="ECO:0000313" key="6">
    <source>
        <dbReference type="Proteomes" id="UP000887569"/>
    </source>
</evidence>
<evidence type="ECO:0000256" key="2">
    <source>
        <dbReference type="ARBA" id="ARBA00022737"/>
    </source>
</evidence>
<evidence type="ECO:0000256" key="4">
    <source>
        <dbReference type="SAM" id="MobiDB-lite"/>
    </source>
</evidence>
<feature type="domain" description="EF-hand" evidence="5">
    <location>
        <begin position="331"/>
        <end position="366"/>
    </location>
</feature>
<dbReference type="InterPro" id="IPR018247">
    <property type="entry name" value="EF_Hand_1_Ca_BS"/>
</dbReference>
<keyword evidence="1" id="KW-0479">Metal-binding</keyword>
<evidence type="ECO:0000256" key="1">
    <source>
        <dbReference type="ARBA" id="ARBA00022723"/>
    </source>
</evidence>
<evidence type="ECO:0000259" key="5">
    <source>
        <dbReference type="PROSITE" id="PS50222"/>
    </source>
</evidence>
<organism evidence="6 7">
    <name type="scientific">Parascaris univalens</name>
    <name type="common">Nematode worm</name>
    <dbReference type="NCBI Taxonomy" id="6257"/>
    <lineage>
        <taxon>Eukaryota</taxon>
        <taxon>Metazoa</taxon>
        <taxon>Ecdysozoa</taxon>
        <taxon>Nematoda</taxon>
        <taxon>Chromadorea</taxon>
        <taxon>Rhabditida</taxon>
        <taxon>Spirurina</taxon>
        <taxon>Ascaridomorpha</taxon>
        <taxon>Ascaridoidea</taxon>
        <taxon>Ascarididae</taxon>
        <taxon>Parascaris</taxon>
    </lineage>
</organism>
<dbReference type="PROSITE" id="PS50222">
    <property type="entry name" value="EF_HAND_2"/>
    <property type="match status" value="2"/>
</dbReference>
<dbReference type="InterPro" id="IPR040365">
    <property type="entry name" value="EFHD1/2"/>
</dbReference>
<reference evidence="7" key="1">
    <citation type="submission" date="2022-11" db="UniProtKB">
        <authorList>
            <consortium name="WormBaseParasite"/>
        </authorList>
    </citation>
    <scope>IDENTIFICATION</scope>
</reference>
<dbReference type="PROSITE" id="PS00018">
    <property type="entry name" value="EF_HAND_1"/>
    <property type="match status" value="1"/>
</dbReference>
<dbReference type="SUPFAM" id="SSF47473">
    <property type="entry name" value="EF-hand"/>
    <property type="match status" value="1"/>
</dbReference>
<dbReference type="InterPro" id="IPR011992">
    <property type="entry name" value="EF-hand-dom_pair"/>
</dbReference>
<feature type="domain" description="EF-hand" evidence="5">
    <location>
        <begin position="295"/>
        <end position="330"/>
    </location>
</feature>
<feature type="region of interest" description="Disordered" evidence="4">
    <location>
        <begin position="408"/>
        <end position="429"/>
    </location>
</feature>
<feature type="region of interest" description="Disordered" evidence="4">
    <location>
        <begin position="214"/>
        <end position="251"/>
    </location>
</feature>
<dbReference type="PANTHER" id="PTHR13025:SF6">
    <property type="entry name" value="EF-HAND DOMAIN-CONTAINING PROTEIN-RELATED"/>
    <property type="match status" value="1"/>
</dbReference>
<dbReference type="CDD" id="cd00051">
    <property type="entry name" value="EFh"/>
    <property type="match status" value="1"/>
</dbReference>
<dbReference type="InterPro" id="IPR002048">
    <property type="entry name" value="EF_hand_dom"/>
</dbReference>
<sequence>MADKELAAKLQKRLASLELDSEEDPDTSSKIPAAPPPPPENFEPAPYLINEQFADIDKLINDTLRYTESQEMPVWKEQSPVIHELPVETSTASDSTDLPQVLNPAGKCAPVMRIVHHKGFTPQKPLSNMEARLEKERNELEAKLAKQREKKTADPPDILEGIISKSNDHLSTEFNNHLNSAGDVLKSMDKPKKKTPFDLRNEVAFLPTSITDIGLPIKSPPPTPKKPKFSLTAGNQRSLSPTCSSISNQSAYSDEGEELAAKLARRNMIAEGEVVEPAKAPKLSIYTEFHEFSRKQIKYFIETFKRFDEDGDSFIDFNELKRMMEKLGEAQTHIALKGILKLVDEDRDGKVSLREFMLIFRYAATGQLSCSEVFNELAQSIDVSKEGVQGAAGFFQAKIDELSKSSKFEEEIKQEQRERKQLEEEKKERKQNFLANKAIFSS</sequence>
<proteinExistence type="predicted"/>
<dbReference type="Gene3D" id="1.10.238.10">
    <property type="entry name" value="EF-hand"/>
    <property type="match status" value="1"/>
</dbReference>